<sequence>MWIVSIWFDAVRAQERLPSGGVFFGGIWPGKRHGERWVSFKLAIDGSHTRVIERPLEGIDQIKRRADDRGPYDRSLYSNRPVILLTVCMGDASRTIEVNLTDRSAFQFPLLINSEALTRFDATIDPALRYAIGKPRCASIAQKAE</sequence>
<comment type="caution">
    <text evidence="2">The sequence shown here is derived from an EMBL/GenBank/DDBJ whole genome shotgun (WGS) entry which is preliminary data.</text>
</comment>
<evidence type="ECO:0000313" key="3">
    <source>
        <dbReference type="Proteomes" id="UP000050554"/>
    </source>
</evidence>
<dbReference type="InterPro" id="IPR008503">
    <property type="entry name" value="Asp_endopeptidase"/>
</dbReference>
<dbReference type="PANTHER" id="PTHR38037">
    <property type="entry name" value="ZN_PROTEASE DOMAIN-CONTAINING PROTEIN"/>
    <property type="match status" value="1"/>
</dbReference>
<dbReference type="Gene3D" id="2.40.70.10">
    <property type="entry name" value="Acid Proteases"/>
    <property type="match status" value="1"/>
</dbReference>
<dbReference type="Pfam" id="PF05618">
    <property type="entry name" value="Zn_protease"/>
    <property type="match status" value="1"/>
</dbReference>
<gene>
    <name evidence="2" type="ORF">ALO47_04911</name>
</gene>
<dbReference type="EMBL" id="LJRF01000120">
    <property type="protein sequence ID" value="KPY46603.1"/>
    <property type="molecule type" value="Genomic_DNA"/>
</dbReference>
<proteinExistence type="predicted"/>
<accession>A0A0Q0E474</accession>
<dbReference type="Proteomes" id="UP000050554">
    <property type="component" value="Unassembled WGS sequence"/>
</dbReference>
<dbReference type="PANTHER" id="PTHR38037:SF2">
    <property type="entry name" value="ATP-DEPENDENT ZINC PROTEASE DOMAIN-CONTAINING PROTEIN-RELATED"/>
    <property type="match status" value="1"/>
</dbReference>
<dbReference type="InterPro" id="IPR021109">
    <property type="entry name" value="Peptidase_aspartic_dom_sf"/>
</dbReference>
<evidence type="ECO:0000313" key="2">
    <source>
        <dbReference type="EMBL" id="KPY46603.1"/>
    </source>
</evidence>
<organism evidence="2 3">
    <name type="scientific">Pseudomonas syringae pv. ribicola</name>
    <dbReference type="NCBI Taxonomy" id="55398"/>
    <lineage>
        <taxon>Bacteria</taxon>
        <taxon>Pseudomonadati</taxon>
        <taxon>Pseudomonadota</taxon>
        <taxon>Gammaproteobacteria</taxon>
        <taxon>Pseudomonadales</taxon>
        <taxon>Pseudomonadaceae</taxon>
        <taxon>Pseudomonas</taxon>
    </lineage>
</organism>
<name>A0A0Q0E474_PSESI</name>
<feature type="domain" description="Retropepsin-like aspartic endopeptidase" evidence="1">
    <location>
        <begin position="24"/>
        <end position="134"/>
    </location>
</feature>
<dbReference type="PATRIC" id="fig|55398.3.peg.3155"/>
<evidence type="ECO:0000259" key="1">
    <source>
        <dbReference type="Pfam" id="PF05618"/>
    </source>
</evidence>
<dbReference type="AlphaFoldDB" id="A0A0Q0E474"/>
<reference evidence="2 3" key="1">
    <citation type="submission" date="2015-09" db="EMBL/GenBank/DDBJ databases">
        <title>Genome announcement of multiple Pseudomonas syringae strains.</title>
        <authorList>
            <person name="Thakur S."/>
            <person name="Wang P.W."/>
            <person name="Gong Y."/>
            <person name="Weir B.S."/>
            <person name="Guttman D.S."/>
        </authorList>
    </citation>
    <scope>NUCLEOTIDE SEQUENCE [LARGE SCALE GENOMIC DNA]</scope>
    <source>
        <strain evidence="2 3">ICMP3882</strain>
    </source>
</reference>
<dbReference type="SUPFAM" id="SSF50630">
    <property type="entry name" value="Acid proteases"/>
    <property type="match status" value="1"/>
</dbReference>
<protein>
    <recommendedName>
        <fullName evidence="1">Retropepsin-like aspartic endopeptidase domain-containing protein</fullName>
    </recommendedName>
</protein>